<gene>
    <name evidence="2" type="ORF">K8V35_05745</name>
</gene>
<protein>
    <submittedName>
        <fullName evidence="2">GIY-YIG nuclease family protein</fullName>
    </submittedName>
</protein>
<sequence>MTKIIRNHPKAIFYHDDEDCLRDQFGGIITAREYYELLDKVGYFYENVNDDDIEEYNKAVQVELHNELVSDSKHTENEPKKQGYVYFVQADGQHFKIGGTSNLESRMKSLQVASPNDLKLVAWLEINDWPEKEQQIHEYFDDKKIHGEWFDITVIEIIEWARLYDIALLSVEGKEMMQWHNVECSVEK</sequence>
<dbReference type="AlphaFoldDB" id="A0A921DXA6"/>
<dbReference type="Pfam" id="PF13455">
    <property type="entry name" value="MUG113"/>
    <property type="match status" value="1"/>
</dbReference>
<reference evidence="2" key="1">
    <citation type="journal article" date="2021" name="PeerJ">
        <title>Extensive microbial diversity within the chicken gut microbiome revealed by metagenomics and culture.</title>
        <authorList>
            <person name="Gilroy R."/>
            <person name="Ravi A."/>
            <person name="Getino M."/>
            <person name="Pursley I."/>
            <person name="Horton D.L."/>
            <person name="Alikhan N.F."/>
            <person name="Baker D."/>
            <person name="Gharbi K."/>
            <person name="Hall N."/>
            <person name="Watson M."/>
            <person name="Adriaenssens E.M."/>
            <person name="Foster-Nyarko E."/>
            <person name="Jarju S."/>
            <person name="Secka A."/>
            <person name="Antonio M."/>
            <person name="Oren A."/>
            <person name="Chaudhuri R.R."/>
            <person name="La Ragione R."/>
            <person name="Hildebrand F."/>
            <person name="Pallen M.J."/>
        </authorList>
    </citation>
    <scope>NUCLEOTIDE SEQUENCE</scope>
    <source>
        <strain evidence="2">6019</strain>
    </source>
</reference>
<dbReference type="SMART" id="SM00974">
    <property type="entry name" value="T5orf172"/>
    <property type="match status" value="1"/>
</dbReference>
<reference evidence="2" key="2">
    <citation type="submission" date="2021-09" db="EMBL/GenBank/DDBJ databases">
        <authorList>
            <person name="Gilroy R."/>
        </authorList>
    </citation>
    <scope>NUCLEOTIDE SEQUENCE</scope>
    <source>
        <strain evidence="2">6019</strain>
    </source>
</reference>
<feature type="domain" description="Bacteriophage T5 Orf172 DNA-binding" evidence="1">
    <location>
        <begin position="89"/>
        <end position="164"/>
    </location>
</feature>
<comment type="caution">
    <text evidence="2">The sequence shown here is derived from an EMBL/GenBank/DDBJ whole genome shotgun (WGS) entry which is preliminary data.</text>
</comment>
<accession>A0A921DXA6</accession>
<evidence type="ECO:0000313" key="2">
    <source>
        <dbReference type="EMBL" id="HJE19837.1"/>
    </source>
</evidence>
<evidence type="ECO:0000259" key="1">
    <source>
        <dbReference type="SMART" id="SM00974"/>
    </source>
</evidence>
<dbReference type="EMBL" id="DYYI01000064">
    <property type="protein sequence ID" value="HJE19837.1"/>
    <property type="molecule type" value="Genomic_DNA"/>
</dbReference>
<name>A0A921DXA6_9STAP</name>
<dbReference type="Proteomes" id="UP000763505">
    <property type="component" value="Unassembled WGS sequence"/>
</dbReference>
<evidence type="ECO:0000313" key="3">
    <source>
        <dbReference type="Proteomes" id="UP000763505"/>
    </source>
</evidence>
<organism evidence="2 3">
    <name type="scientific">Aliicoccus persicus</name>
    <dbReference type="NCBI Taxonomy" id="930138"/>
    <lineage>
        <taxon>Bacteria</taxon>
        <taxon>Bacillati</taxon>
        <taxon>Bacillota</taxon>
        <taxon>Bacilli</taxon>
        <taxon>Bacillales</taxon>
        <taxon>Staphylococcaceae</taxon>
        <taxon>Aliicoccus</taxon>
    </lineage>
</organism>
<proteinExistence type="predicted"/>
<dbReference type="InterPro" id="IPR018306">
    <property type="entry name" value="Phage_T5_Orf172_DNA-bd"/>
</dbReference>